<dbReference type="EMBL" id="JAOYFB010000039">
    <property type="protein sequence ID" value="KAK4029978.1"/>
    <property type="molecule type" value="Genomic_DNA"/>
</dbReference>
<evidence type="ECO:0000313" key="1">
    <source>
        <dbReference type="EMBL" id="KAK4029978.1"/>
    </source>
</evidence>
<reference evidence="1 2" key="1">
    <citation type="journal article" date="2023" name="Nucleic Acids Res.">
        <title>The hologenome of Daphnia magna reveals possible DNA methylation and microbiome-mediated evolution of the host genome.</title>
        <authorList>
            <person name="Chaturvedi A."/>
            <person name="Li X."/>
            <person name="Dhandapani V."/>
            <person name="Marshall H."/>
            <person name="Kissane S."/>
            <person name="Cuenca-Cambronero M."/>
            <person name="Asole G."/>
            <person name="Calvet F."/>
            <person name="Ruiz-Romero M."/>
            <person name="Marangio P."/>
            <person name="Guigo R."/>
            <person name="Rago D."/>
            <person name="Mirbahai L."/>
            <person name="Eastwood N."/>
            <person name="Colbourne J.K."/>
            <person name="Zhou J."/>
            <person name="Mallon E."/>
            <person name="Orsini L."/>
        </authorList>
    </citation>
    <scope>NUCLEOTIDE SEQUENCE [LARGE SCALE GENOMIC DNA]</scope>
    <source>
        <strain evidence="1">LRV0_1</strain>
    </source>
</reference>
<dbReference type="Proteomes" id="UP001234178">
    <property type="component" value="Unassembled WGS sequence"/>
</dbReference>
<proteinExistence type="predicted"/>
<accession>A0ABR0AY02</accession>
<protein>
    <submittedName>
        <fullName evidence="1">Uncharacterized protein</fullName>
    </submittedName>
</protein>
<gene>
    <name evidence="1" type="ORF">OUZ56_022934</name>
</gene>
<sequence length="60" mass="7195">MFGHHLDFQYRIELRDLHGQQNGIHQQSRLLAFVLELLVNSKLNSLVKFDEDQFRNRTID</sequence>
<keyword evidence="2" id="KW-1185">Reference proteome</keyword>
<organism evidence="1 2">
    <name type="scientific">Daphnia magna</name>
    <dbReference type="NCBI Taxonomy" id="35525"/>
    <lineage>
        <taxon>Eukaryota</taxon>
        <taxon>Metazoa</taxon>
        <taxon>Ecdysozoa</taxon>
        <taxon>Arthropoda</taxon>
        <taxon>Crustacea</taxon>
        <taxon>Branchiopoda</taxon>
        <taxon>Diplostraca</taxon>
        <taxon>Cladocera</taxon>
        <taxon>Anomopoda</taxon>
        <taxon>Daphniidae</taxon>
        <taxon>Daphnia</taxon>
    </lineage>
</organism>
<comment type="caution">
    <text evidence="1">The sequence shown here is derived from an EMBL/GenBank/DDBJ whole genome shotgun (WGS) entry which is preliminary data.</text>
</comment>
<name>A0ABR0AY02_9CRUS</name>
<evidence type="ECO:0000313" key="2">
    <source>
        <dbReference type="Proteomes" id="UP001234178"/>
    </source>
</evidence>